<dbReference type="EMBL" id="LR590484">
    <property type="protein sequence ID" value="VTR27851.1"/>
    <property type="molecule type" value="Genomic_DNA"/>
</dbReference>
<comment type="subcellular location">
    <subcellularLocation>
        <location evidence="1 8">Cell outer membrane</location>
        <topology evidence="1 8">Multi-pass membrane protein</topology>
    </subcellularLocation>
</comment>
<keyword evidence="3 8" id="KW-1134">Transmembrane beta strand</keyword>
<dbReference type="RefSeq" id="WP_081817787.1">
    <property type="nucleotide sequence ID" value="NZ_LR590484.1"/>
</dbReference>
<feature type="domain" description="TonB-dependent receptor plug" evidence="12">
    <location>
        <begin position="114"/>
        <end position="231"/>
    </location>
</feature>
<dbReference type="NCBIfam" id="TIGR04056">
    <property type="entry name" value="OMP_RagA_SusC"/>
    <property type="match status" value="1"/>
</dbReference>
<dbReference type="InterPro" id="IPR000531">
    <property type="entry name" value="Beta-barrel_TonB"/>
</dbReference>
<keyword evidence="10" id="KW-0732">Signal</keyword>
<dbReference type="InterPro" id="IPR037066">
    <property type="entry name" value="Plug_dom_sf"/>
</dbReference>
<dbReference type="STRING" id="1123265.GCA_000686625_00679"/>
<evidence type="ECO:0000313" key="14">
    <source>
        <dbReference type="Proteomes" id="UP000308196"/>
    </source>
</evidence>
<dbReference type="Pfam" id="PF07715">
    <property type="entry name" value="Plug"/>
    <property type="match status" value="1"/>
</dbReference>
<evidence type="ECO:0000313" key="13">
    <source>
        <dbReference type="EMBL" id="VTR27851.1"/>
    </source>
</evidence>
<reference evidence="13 14" key="1">
    <citation type="submission" date="2019-05" db="EMBL/GenBank/DDBJ databases">
        <authorList>
            <consortium name="Pathogen Informatics"/>
        </authorList>
    </citation>
    <scope>NUCLEOTIDE SEQUENCE [LARGE SCALE GENOMIC DNA]</scope>
    <source>
        <strain evidence="13 14">NCTC11429</strain>
    </source>
</reference>
<feature type="domain" description="TonB-dependent receptor-like beta-barrel" evidence="11">
    <location>
        <begin position="483"/>
        <end position="861"/>
    </location>
</feature>
<dbReference type="Gene3D" id="2.40.170.20">
    <property type="entry name" value="TonB-dependent receptor, beta-barrel domain"/>
    <property type="match status" value="1"/>
</dbReference>
<feature type="signal peptide" evidence="10">
    <location>
        <begin position="1"/>
        <end position="20"/>
    </location>
</feature>
<gene>
    <name evidence="13" type="ORF">NCTC11429_00064</name>
</gene>
<dbReference type="GO" id="GO:0009279">
    <property type="term" value="C:cell outer membrane"/>
    <property type="evidence" value="ECO:0007669"/>
    <property type="project" value="UniProtKB-SubCell"/>
</dbReference>
<evidence type="ECO:0000256" key="4">
    <source>
        <dbReference type="ARBA" id="ARBA00022692"/>
    </source>
</evidence>
<dbReference type="KEGG" id="stha:NCTC11429_00064"/>
<dbReference type="AlphaFoldDB" id="A0A4U9UF79"/>
<dbReference type="InterPro" id="IPR012910">
    <property type="entry name" value="Plug_dom"/>
</dbReference>
<organism evidence="13 14">
    <name type="scientific">Sphingobacterium thalpophilum</name>
    <dbReference type="NCBI Taxonomy" id="259"/>
    <lineage>
        <taxon>Bacteria</taxon>
        <taxon>Pseudomonadati</taxon>
        <taxon>Bacteroidota</taxon>
        <taxon>Sphingobacteriia</taxon>
        <taxon>Sphingobacteriales</taxon>
        <taxon>Sphingobacteriaceae</taxon>
        <taxon>Sphingobacterium</taxon>
    </lineage>
</organism>
<name>A0A4U9UF79_9SPHI</name>
<keyword evidence="13" id="KW-0675">Receptor</keyword>
<dbReference type="InterPro" id="IPR023997">
    <property type="entry name" value="TonB-dep_OMP_SusC/RagA_CS"/>
</dbReference>
<evidence type="ECO:0000259" key="12">
    <source>
        <dbReference type="Pfam" id="PF07715"/>
    </source>
</evidence>
<evidence type="ECO:0000256" key="8">
    <source>
        <dbReference type="PROSITE-ProRule" id="PRU01360"/>
    </source>
</evidence>
<dbReference type="InterPro" id="IPR039426">
    <property type="entry name" value="TonB-dep_rcpt-like"/>
</dbReference>
<protein>
    <submittedName>
        <fullName evidence="13">Outer membrane cobalamin receptor protein</fullName>
    </submittedName>
</protein>
<dbReference type="GeneID" id="78460905"/>
<dbReference type="InterPro" id="IPR023996">
    <property type="entry name" value="TonB-dep_OMP_SusC/RagA"/>
</dbReference>
<dbReference type="SUPFAM" id="SSF56935">
    <property type="entry name" value="Porins"/>
    <property type="match status" value="1"/>
</dbReference>
<evidence type="ECO:0000256" key="5">
    <source>
        <dbReference type="ARBA" id="ARBA00023077"/>
    </source>
</evidence>
<keyword evidence="6 8" id="KW-0472">Membrane</keyword>
<dbReference type="InterPro" id="IPR036942">
    <property type="entry name" value="Beta-barrel_TonB_sf"/>
</dbReference>
<dbReference type="Gene3D" id="2.170.130.10">
    <property type="entry name" value="TonB-dependent receptor, plug domain"/>
    <property type="match status" value="1"/>
</dbReference>
<evidence type="ECO:0000256" key="7">
    <source>
        <dbReference type="ARBA" id="ARBA00023237"/>
    </source>
</evidence>
<evidence type="ECO:0000259" key="11">
    <source>
        <dbReference type="Pfam" id="PF00593"/>
    </source>
</evidence>
<keyword evidence="2 8" id="KW-0813">Transport</keyword>
<dbReference type="Proteomes" id="UP000308196">
    <property type="component" value="Chromosome"/>
</dbReference>
<dbReference type="NCBIfam" id="TIGR04057">
    <property type="entry name" value="SusC_RagA_signa"/>
    <property type="match status" value="1"/>
</dbReference>
<evidence type="ECO:0000256" key="3">
    <source>
        <dbReference type="ARBA" id="ARBA00022452"/>
    </source>
</evidence>
<keyword evidence="5 9" id="KW-0798">TonB box</keyword>
<evidence type="ECO:0000256" key="2">
    <source>
        <dbReference type="ARBA" id="ARBA00022448"/>
    </source>
</evidence>
<proteinExistence type="inferred from homology"/>
<accession>A0A4U9UF79</accession>
<feature type="chain" id="PRO_5020516506" evidence="10">
    <location>
        <begin position="21"/>
        <end position="1073"/>
    </location>
</feature>
<evidence type="ECO:0000256" key="1">
    <source>
        <dbReference type="ARBA" id="ARBA00004571"/>
    </source>
</evidence>
<keyword evidence="7 8" id="KW-0998">Cell outer membrane</keyword>
<sequence>MKTIIYILCMLLIIFSRSYAQSNHQIRILSETDHRPIAHATMDLLNAKTSLKADDNGVITLTLKDSLHVIVRSMGFRPKTLWLSSATTTILLTENNTMLDEVTVYTGYQSFRKSKVPGSFVVIDSALLNRAIGTDVIARLEGVTSGLLFDRRMDNIPVSQPTSLVANGKPLNLNVRGLSTIESDMAPLIVLDNFPYEGDLASINPNDVESITVLKDASASAIWGARAGNGVIVITTKKGRYNQGNSVSFSANLSYSPKPDLFKNQNYLASRSFIDVERLLFDQGFYNTAQSNLNALSPVVEYLQQAKDKGIDPNEVAAQLDKWAELDVRNDYEKYFYRNRINQQYSLGMNGGTERFKYVVSGGFDKNLADVRGSGYQRITLRAMNNIKLTKDLEFSTEINLIKSLSDNNGLEYGTIQQVTGKQLYPYAQFADEEGNALPIIKNYRPFVTENALKEGLLDWAYRPLDELNMVKNQQENNTIRWNAGLRYRIFAPLSLDLNYQYQKLDDNGRIDYDKDSYYVRNYVNTYTQADGTRIYPYGNELRDTYDRTVSHAYRVQLNYNKKWNDHALSAITGLDVRQSRMTRNFSTLYGFDPDVVSSVTRLDFVNRYPTRPRGTTSQLPAPPSGMLDYLDRFVSYYANATYSYLDRYTLNASIRKDESNLFGVSTNQRGVPLWSVGGLWEIDKEHFYRLSWLPLLRLRASYGESGNVNKSVSTFTTVSYANNSTTGLLQGTISSPANPSLRWEKVKQTNLGFDLSFLENRVSLNVDYYQKKSSDLIGQVAIDPTLGYFMGSNPAMKTNYAAMETKGADMKLNTRNLIGRVKWNSELLLSFVRDKVTDFKTTNTNLATYFTTYSPPILGRPRYGLYSFAWEGLEPSTGDPLVNYNNTIGKEYTAYINSLGLDDLIYHGPQSAPVFGSLRNSFSYAQFSLSFNLTFKLGYYFRRNSINYYNLFYNGAGHQDYEKRWRQPGDELTSQIPSFPKQFNDINRALIFERSAELVEKGDHIRLQDIQLGYDFSGEHLNRIGIRSLRLNMYCANLGILWRKNKQGLDPDYPTTVILARPSYSFGLQANF</sequence>
<evidence type="ECO:0000256" key="6">
    <source>
        <dbReference type="ARBA" id="ARBA00023136"/>
    </source>
</evidence>
<comment type="similarity">
    <text evidence="8 9">Belongs to the TonB-dependent receptor family.</text>
</comment>
<evidence type="ECO:0000256" key="9">
    <source>
        <dbReference type="RuleBase" id="RU003357"/>
    </source>
</evidence>
<keyword evidence="4 8" id="KW-0812">Transmembrane</keyword>
<dbReference type="Pfam" id="PF00593">
    <property type="entry name" value="TonB_dep_Rec_b-barrel"/>
    <property type="match status" value="1"/>
</dbReference>
<dbReference type="PROSITE" id="PS52016">
    <property type="entry name" value="TONB_DEPENDENT_REC_3"/>
    <property type="match status" value="1"/>
</dbReference>
<evidence type="ECO:0000256" key="10">
    <source>
        <dbReference type="SAM" id="SignalP"/>
    </source>
</evidence>